<protein>
    <recommendedName>
        <fullName evidence="3">PiggyBac transposable element-derived protein domain-containing protein</fullName>
    </recommendedName>
</protein>
<reference evidence="2" key="1">
    <citation type="journal article" date="2010" name="Genome Biol.">
        <title>Genome sequence of the necrotrophic plant pathogen Pythium ultimum reveals original pathogenicity mechanisms and effector repertoire.</title>
        <authorList>
            <person name="Levesque C.A."/>
            <person name="Brouwer H."/>
            <person name="Cano L."/>
            <person name="Hamilton J.P."/>
            <person name="Holt C."/>
            <person name="Huitema E."/>
            <person name="Raffaele S."/>
            <person name="Robideau G.P."/>
            <person name="Thines M."/>
            <person name="Win J."/>
            <person name="Zerillo M.M."/>
            <person name="Beakes G.W."/>
            <person name="Boore J.L."/>
            <person name="Busam D."/>
            <person name="Dumas B."/>
            <person name="Ferriera S."/>
            <person name="Fuerstenberg S.I."/>
            <person name="Gachon C.M."/>
            <person name="Gaulin E."/>
            <person name="Govers F."/>
            <person name="Grenville-Briggs L."/>
            <person name="Horner N."/>
            <person name="Hostetler J."/>
            <person name="Jiang R.H."/>
            <person name="Johnson J."/>
            <person name="Krajaejun T."/>
            <person name="Lin H."/>
            <person name="Meijer H.J."/>
            <person name="Moore B."/>
            <person name="Morris P."/>
            <person name="Phuntmart V."/>
            <person name="Puiu D."/>
            <person name="Shetty J."/>
            <person name="Stajich J.E."/>
            <person name="Tripathy S."/>
            <person name="Wawra S."/>
            <person name="van West P."/>
            <person name="Whitty B.R."/>
            <person name="Coutinho P.M."/>
            <person name="Henrissat B."/>
            <person name="Martin F."/>
            <person name="Thomas P.D."/>
            <person name="Tyler B.M."/>
            <person name="De Vries R.P."/>
            <person name="Kamoun S."/>
            <person name="Yandell M."/>
            <person name="Tisserat N."/>
            <person name="Buell C.R."/>
        </authorList>
    </citation>
    <scope>NUCLEOTIDE SEQUENCE</scope>
    <source>
        <strain evidence="2">DAOM:BR144</strain>
    </source>
</reference>
<keyword evidence="2" id="KW-1185">Reference proteome</keyword>
<proteinExistence type="predicted"/>
<dbReference type="AlphaFoldDB" id="K3XAG6"/>
<accession>K3XAG6</accession>
<dbReference type="HOGENOM" id="CLU_2678639_0_0_1"/>
<evidence type="ECO:0000313" key="2">
    <source>
        <dbReference type="Proteomes" id="UP000019132"/>
    </source>
</evidence>
<evidence type="ECO:0008006" key="3">
    <source>
        <dbReference type="Google" id="ProtNLM"/>
    </source>
</evidence>
<name>K3XAG6_GLOUD</name>
<dbReference type="EMBL" id="GL376600">
    <property type="status" value="NOT_ANNOTATED_CDS"/>
    <property type="molecule type" value="Genomic_DNA"/>
</dbReference>
<dbReference type="EnsemblProtists" id="PYU1_T014215">
    <property type="protein sequence ID" value="PYU1_T014215"/>
    <property type="gene ID" value="PYU1_G014185"/>
</dbReference>
<sequence>MHRSVYTVGIIITNRLGFCKDVIHKRKKRPKYMQHDSANIAVSRKCPSMTHRSWVNNKPVHYLANVGNQERCSIC</sequence>
<dbReference type="Proteomes" id="UP000019132">
    <property type="component" value="Unassembled WGS sequence"/>
</dbReference>
<evidence type="ECO:0000313" key="1">
    <source>
        <dbReference type="EnsemblProtists" id="PYU1_T014215"/>
    </source>
</evidence>
<dbReference type="VEuPathDB" id="FungiDB:PYU1_G014185"/>
<reference evidence="2" key="2">
    <citation type="submission" date="2010-04" db="EMBL/GenBank/DDBJ databases">
        <authorList>
            <person name="Buell R."/>
            <person name="Hamilton J."/>
            <person name="Hostetler J."/>
        </authorList>
    </citation>
    <scope>NUCLEOTIDE SEQUENCE [LARGE SCALE GENOMIC DNA]</scope>
    <source>
        <strain evidence="2">DAOM:BR144</strain>
    </source>
</reference>
<dbReference type="InParanoid" id="K3XAG6"/>
<organism evidence="1 2">
    <name type="scientific">Globisporangium ultimum (strain ATCC 200006 / CBS 805.95 / DAOM BR144)</name>
    <name type="common">Pythium ultimum</name>
    <dbReference type="NCBI Taxonomy" id="431595"/>
    <lineage>
        <taxon>Eukaryota</taxon>
        <taxon>Sar</taxon>
        <taxon>Stramenopiles</taxon>
        <taxon>Oomycota</taxon>
        <taxon>Peronosporomycetes</taxon>
        <taxon>Pythiales</taxon>
        <taxon>Pythiaceae</taxon>
        <taxon>Globisporangium</taxon>
    </lineage>
</organism>
<reference evidence="1" key="3">
    <citation type="submission" date="2015-02" db="UniProtKB">
        <authorList>
            <consortium name="EnsemblProtists"/>
        </authorList>
    </citation>
    <scope>IDENTIFICATION</scope>
    <source>
        <strain evidence="1">DAOM BR144</strain>
    </source>
</reference>